<comment type="cofactor">
    <cofactor evidence="1">
        <name>thiamine diphosphate</name>
        <dbReference type="ChEBI" id="CHEBI:58937"/>
    </cofactor>
</comment>
<name>A0A381NMX4_9ZZZZ</name>
<dbReference type="GO" id="GO:0003984">
    <property type="term" value="F:acetolactate synthase activity"/>
    <property type="evidence" value="ECO:0007669"/>
    <property type="project" value="TreeGrafter"/>
</dbReference>
<accession>A0A381NMX4</accession>
<evidence type="ECO:0000256" key="1">
    <source>
        <dbReference type="ARBA" id="ARBA00001964"/>
    </source>
</evidence>
<comment type="similarity">
    <text evidence="2 4">Belongs to the TPP enzyme family.</text>
</comment>
<gene>
    <name evidence="8" type="ORF">METZ01_LOCUS8022</name>
</gene>
<dbReference type="Pfam" id="PF02776">
    <property type="entry name" value="TPP_enzyme_N"/>
    <property type="match status" value="1"/>
</dbReference>
<dbReference type="InterPro" id="IPR045229">
    <property type="entry name" value="TPP_enz"/>
</dbReference>
<organism evidence="8">
    <name type="scientific">marine metagenome</name>
    <dbReference type="NCBI Taxonomy" id="408172"/>
    <lineage>
        <taxon>unclassified sequences</taxon>
        <taxon>metagenomes</taxon>
        <taxon>ecological metagenomes</taxon>
    </lineage>
</organism>
<dbReference type="GO" id="GO:0009099">
    <property type="term" value="P:L-valine biosynthetic process"/>
    <property type="evidence" value="ECO:0007669"/>
    <property type="project" value="TreeGrafter"/>
</dbReference>
<reference evidence="8" key="1">
    <citation type="submission" date="2018-05" db="EMBL/GenBank/DDBJ databases">
        <authorList>
            <person name="Lanie J.A."/>
            <person name="Ng W.-L."/>
            <person name="Kazmierczak K.M."/>
            <person name="Andrzejewski T.M."/>
            <person name="Davidsen T.M."/>
            <person name="Wayne K.J."/>
            <person name="Tettelin H."/>
            <person name="Glass J.I."/>
            <person name="Rusch D."/>
            <person name="Podicherti R."/>
            <person name="Tsui H.-C.T."/>
            <person name="Winkler M.E."/>
        </authorList>
    </citation>
    <scope>NUCLEOTIDE SEQUENCE</scope>
</reference>
<dbReference type="GO" id="GO:0005948">
    <property type="term" value="C:acetolactate synthase complex"/>
    <property type="evidence" value="ECO:0007669"/>
    <property type="project" value="TreeGrafter"/>
</dbReference>
<dbReference type="AlphaFoldDB" id="A0A381NMX4"/>
<evidence type="ECO:0000259" key="6">
    <source>
        <dbReference type="Pfam" id="PF02775"/>
    </source>
</evidence>
<dbReference type="InterPro" id="IPR012000">
    <property type="entry name" value="Thiamin_PyroP_enz_cen_dom"/>
</dbReference>
<dbReference type="PROSITE" id="PS00187">
    <property type="entry name" value="TPP_ENZYMES"/>
    <property type="match status" value="1"/>
</dbReference>
<dbReference type="PANTHER" id="PTHR18968:SF13">
    <property type="entry name" value="ACETOLACTATE SYNTHASE CATALYTIC SUBUNIT, MITOCHONDRIAL"/>
    <property type="match status" value="1"/>
</dbReference>
<dbReference type="Gene3D" id="3.40.50.970">
    <property type="match status" value="2"/>
</dbReference>
<evidence type="ECO:0000259" key="5">
    <source>
        <dbReference type="Pfam" id="PF00205"/>
    </source>
</evidence>
<dbReference type="SUPFAM" id="SSF52518">
    <property type="entry name" value="Thiamin diphosphate-binding fold (THDP-binding)"/>
    <property type="match status" value="2"/>
</dbReference>
<proteinExistence type="inferred from homology"/>
<dbReference type="GO" id="GO:0050660">
    <property type="term" value="F:flavin adenine dinucleotide binding"/>
    <property type="evidence" value="ECO:0007669"/>
    <property type="project" value="TreeGrafter"/>
</dbReference>
<evidence type="ECO:0008006" key="9">
    <source>
        <dbReference type="Google" id="ProtNLM"/>
    </source>
</evidence>
<dbReference type="InterPro" id="IPR011766">
    <property type="entry name" value="TPP_enzyme_TPP-bd"/>
</dbReference>
<feature type="domain" description="Thiamine pyrophosphate enzyme central" evidence="5">
    <location>
        <begin position="190"/>
        <end position="327"/>
    </location>
</feature>
<dbReference type="Gene3D" id="3.40.50.1220">
    <property type="entry name" value="TPP-binding domain"/>
    <property type="match status" value="1"/>
</dbReference>
<dbReference type="InterPro" id="IPR029061">
    <property type="entry name" value="THDP-binding"/>
</dbReference>
<dbReference type="GO" id="GO:0009097">
    <property type="term" value="P:isoleucine biosynthetic process"/>
    <property type="evidence" value="ECO:0007669"/>
    <property type="project" value="TreeGrafter"/>
</dbReference>
<dbReference type="CDD" id="cd07035">
    <property type="entry name" value="TPP_PYR_POX_like"/>
    <property type="match status" value="1"/>
</dbReference>
<evidence type="ECO:0000256" key="2">
    <source>
        <dbReference type="ARBA" id="ARBA00007812"/>
    </source>
</evidence>
<dbReference type="GO" id="GO:0030976">
    <property type="term" value="F:thiamine pyrophosphate binding"/>
    <property type="evidence" value="ECO:0007669"/>
    <property type="project" value="InterPro"/>
</dbReference>
<dbReference type="Pfam" id="PF02775">
    <property type="entry name" value="TPP_enzyme_C"/>
    <property type="match status" value="1"/>
</dbReference>
<evidence type="ECO:0000256" key="4">
    <source>
        <dbReference type="RuleBase" id="RU362132"/>
    </source>
</evidence>
<dbReference type="EMBL" id="UINC01000432">
    <property type="protein sequence ID" value="SUZ55168.1"/>
    <property type="molecule type" value="Genomic_DNA"/>
</dbReference>
<dbReference type="InterPro" id="IPR012001">
    <property type="entry name" value="Thiamin_PyroP_enz_TPP-bd_dom"/>
</dbReference>
<feature type="domain" description="Thiamine pyrophosphate enzyme N-terminal TPP-binding" evidence="7">
    <location>
        <begin position="3"/>
        <end position="117"/>
    </location>
</feature>
<dbReference type="Pfam" id="PF00205">
    <property type="entry name" value="TPP_enzyme_M"/>
    <property type="match status" value="1"/>
</dbReference>
<dbReference type="InterPro" id="IPR000399">
    <property type="entry name" value="TPP-bd_CS"/>
</dbReference>
<evidence type="ECO:0000259" key="7">
    <source>
        <dbReference type="Pfam" id="PF02776"/>
    </source>
</evidence>
<dbReference type="FunFam" id="3.40.50.970:FF:000007">
    <property type="entry name" value="Acetolactate synthase"/>
    <property type="match status" value="1"/>
</dbReference>
<dbReference type="InterPro" id="IPR029035">
    <property type="entry name" value="DHS-like_NAD/FAD-binding_dom"/>
</dbReference>
<dbReference type="GO" id="GO:0000287">
    <property type="term" value="F:magnesium ion binding"/>
    <property type="evidence" value="ECO:0007669"/>
    <property type="project" value="InterPro"/>
</dbReference>
<keyword evidence="3 4" id="KW-0786">Thiamine pyrophosphate</keyword>
<protein>
    <recommendedName>
        <fullName evidence="9">Thiamine pyrophosphate-binding protein</fullName>
    </recommendedName>
</protein>
<sequence length="549" mass="59234">MIKGNQIIAEAIRDVGIETVFTVAGGHFLPTYNEIGILGETTIVTARHEQGAGYMASGYALVTGRVGVVFSGAPGPGATNLVTSVANAQADSIPLLVLTAQVDKRYLHRNILQYCDNVVLFEPFCKRSIQAASLDEIPNLLATSIQLALSGRPGPVHIALPQNLQAERSIYKKIIPFDQLKPGEPAESDINKLLEKLSSCQRPAILSGHGVMRAGASKVLQEVAEKLGAPVATSRSGIGSLPTSHPQSVGMLGFYGTETARESISEADLILVLGCALGEQTTFGWRSEIFEKDALILQVDVDASQLNRVYKLDQGIAFDVGAVLNKLSANLEKRNSWFHRRPKKIQPQNDPVRGISAATFIQVLNSYLPDDAIVSADIGNHRLWVCDQLNVTRPEGLLQSCEFDAMGFSLPAAIGASIALPGTKIISISGDGGFVHTFGELSVAKEKGLPVVGIVFVDGALGILRHQAEEMYGKDHFTRLAKIDFAKFADALDIESRKVKNDKDLDQSIAWAINSSNPVLLSVAIDPNEVFPPLRTKIEQRRRDLMGEA</sequence>
<feature type="domain" description="Thiamine pyrophosphate enzyme TPP-binding" evidence="6">
    <location>
        <begin position="377"/>
        <end position="523"/>
    </location>
</feature>
<evidence type="ECO:0000256" key="3">
    <source>
        <dbReference type="ARBA" id="ARBA00023052"/>
    </source>
</evidence>
<dbReference type="PANTHER" id="PTHR18968">
    <property type="entry name" value="THIAMINE PYROPHOSPHATE ENZYMES"/>
    <property type="match status" value="1"/>
</dbReference>
<evidence type="ECO:0000313" key="8">
    <source>
        <dbReference type="EMBL" id="SUZ55168.1"/>
    </source>
</evidence>
<dbReference type="SUPFAM" id="SSF52467">
    <property type="entry name" value="DHS-like NAD/FAD-binding domain"/>
    <property type="match status" value="1"/>
</dbReference>